<accession>A0AAD4N5R4</accession>
<protein>
    <recommendedName>
        <fullName evidence="2">DUF7087 domain-containing protein</fullName>
    </recommendedName>
</protein>
<name>A0AAD4N5R4_9BILA</name>
<sequence>MVSTSSPDEPKSRLPWVHTNVHNIRTVCLLALLVQLISLYTEFASIKITTLFSLVAMILANGYLIFLRWYHKADEQQDIQELLDPREDVSRKLWIFLALFGGIGISIAIHMMSPPLPAGIFPVLYILANYVLIAGSIVCPAMEIYEGVFEKREKRRRNH</sequence>
<proteinExistence type="predicted"/>
<evidence type="ECO:0000313" key="3">
    <source>
        <dbReference type="EMBL" id="KAI1719058.1"/>
    </source>
</evidence>
<dbReference type="InterPro" id="IPR055514">
    <property type="entry name" value="DUF7087"/>
</dbReference>
<feature type="transmembrane region" description="Helical" evidence="1">
    <location>
        <begin position="124"/>
        <end position="145"/>
    </location>
</feature>
<keyword evidence="4" id="KW-1185">Reference proteome</keyword>
<dbReference type="Proteomes" id="UP001201812">
    <property type="component" value="Unassembled WGS sequence"/>
</dbReference>
<keyword evidence="1" id="KW-0472">Membrane</keyword>
<reference evidence="3" key="1">
    <citation type="submission" date="2022-01" db="EMBL/GenBank/DDBJ databases">
        <title>Genome Sequence Resource for Two Populations of Ditylenchus destructor, the Migratory Endoparasitic Phytonematode.</title>
        <authorList>
            <person name="Zhang H."/>
            <person name="Lin R."/>
            <person name="Xie B."/>
        </authorList>
    </citation>
    <scope>NUCLEOTIDE SEQUENCE</scope>
    <source>
        <strain evidence="3">BazhouSP</strain>
    </source>
</reference>
<dbReference type="Pfam" id="PF23346">
    <property type="entry name" value="DUF7087"/>
    <property type="match status" value="1"/>
</dbReference>
<dbReference type="AlphaFoldDB" id="A0AAD4N5R4"/>
<feature type="transmembrane region" description="Helical" evidence="1">
    <location>
        <begin position="46"/>
        <end position="67"/>
    </location>
</feature>
<comment type="caution">
    <text evidence="3">The sequence shown here is derived from an EMBL/GenBank/DDBJ whole genome shotgun (WGS) entry which is preliminary data.</text>
</comment>
<keyword evidence="1" id="KW-0812">Transmembrane</keyword>
<evidence type="ECO:0000256" key="1">
    <source>
        <dbReference type="SAM" id="Phobius"/>
    </source>
</evidence>
<evidence type="ECO:0000259" key="2">
    <source>
        <dbReference type="Pfam" id="PF23346"/>
    </source>
</evidence>
<feature type="domain" description="DUF7087" evidence="2">
    <location>
        <begin position="20"/>
        <end position="147"/>
    </location>
</feature>
<dbReference type="EMBL" id="JAKKPZ010000007">
    <property type="protein sequence ID" value="KAI1719058.1"/>
    <property type="molecule type" value="Genomic_DNA"/>
</dbReference>
<feature type="transmembrane region" description="Helical" evidence="1">
    <location>
        <begin position="93"/>
        <end position="112"/>
    </location>
</feature>
<organism evidence="3 4">
    <name type="scientific">Ditylenchus destructor</name>
    <dbReference type="NCBI Taxonomy" id="166010"/>
    <lineage>
        <taxon>Eukaryota</taxon>
        <taxon>Metazoa</taxon>
        <taxon>Ecdysozoa</taxon>
        <taxon>Nematoda</taxon>
        <taxon>Chromadorea</taxon>
        <taxon>Rhabditida</taxon>
        <taxon>Tylenchina</taxon>
        <taxon>Tylenchomorpha</taxon>
        <taxon>Sphaerularioidea</taxon>
        <taxon>Anguinidae</taxon>
        <taxon>Anguininae</taxon>
        <taxon>Ditylenchus</taxon>
    </lineage>
</organism>
<keyword evidence="1" id="KW-1133">Transmembrane helix</keyword>
<gene>
    <name evidence="3" type="ORF">DdX_06179</name>
</gene>
<evidence type="ECO:0000313" key="4">
    <source>
        <dbReference type="Proteomes" id="UP001201812"/>
    </source>
</evidence>
<feature type="transmembrane region" description="Helical" evidence="1">
    <location>
        <begin position="21"/>
        <end position="40"/>
    </location>
</feature>